<accession>A0A2A5RMD3</accession>
<organism evidence="1 2">
    <name type="scientific">Lactococcus fujiensis JCM 16395</name>
    <dbReference type="NCBI Taxonomy" id="1291764"/>
    <lineage>
        <taxon>Bacteria</taxon>
        <taxon>Bacillati</taxon>
        <taxon>Bacillota</taxon>
        <taxon>Bacilli</taxon>
        <taxon>Lactobacillales</taxon>
        <taxon>Streptococcaceae</taxon>
        <taxon>Lactococcus</taxon>
    </lineage>
</organism>
<dbReference type="EMBL" id="JXJU01000004">
    <property type="protein sequence ID" value="PCS00481.1"/>
    <property type="molecule type" value="Genomic_DNA"/>
</dbReference>
<protein>
    <submittedName>
        <fullName evidence="1">Uncharacterized protein</fullName>
    </submittedName>
</protein>
<evidence type="ECO:0000313" key="1">
    <source>
        <dbReference type="EMBL" id="PCS00481.1"/>
    </source>
</evidence>
<name>A0A2A5RMD3_9LACT</name>
<reference evidence="1 2" key="1">
    <citation type="submission" date="2014-12" db="EMBL/GenBank/DDBJ databases">
        <title>Draft genome sequences of 10 type strains of Lactococcus.</title>
        <authorList>
            <person name="Sun Z."/>
            <person name="Zhong Z."/>
            <person name="Liu W."/>
            <person name="Zhang W."/>
            <person name="Zhang H."/>
        </authorList>
    </citation>
    <scope>NUCLEOTIDE SEQUENCE [LARGE SCALE GENOMIC DNA]</scope>
    <source>
        <strain evidence="1 2">JCM 16395</strain>
    </source>
</reference>
<dbReference type="Proteomes" id="UP000218181">
    <property type="component" value="Unassembled WGS sequence"/>
</dbReference>
<dbReference type="STRING" id="1291764.GCA_001311235_02113"/>
<gene>
    <name evidence="1" type="ORF">RT41_GL001368</name>
</gene>
<sequence>MLLEKDEIALFTWIFAYEYENHVDKFDGCSIVKFSENKRCKVQEFQSKHEKSRPYLIENGGHNVKFI</sequence>
<comment type="caution">
    <text evidence="1">The sequence shown here is derived from an EMBL/GenBank/DDBJ whole genome shotgun (WGS) entry which is preliminary data.</text>
</comment>
<dbReference type="AlphaFoldDB" id="A0A2A5RMD3"/>
<proteinExistence type="predicted"/>
<evidence type="ECO:0000313" key="2">
    <source>
        <dbReference type="Proteomes" id="UP000218181"/>
    </source>
</evidence>
<keyword evidence="2" id="KW-1185">Reference proteome</keyword>